<gene>
    <name evidence="13" type="primary">mmpA</name>
    <name evidence="13" type="ORF">HDIA_1401</name>
</gene>
<dbReference type="Pfam" id="PF17820">
    <property type="entry name" value="PDZ_6"/>
    <property type="match status" value="1"/>
</dbReference>
<dbReference type="CDD" id="cd23081">
    <property type="entry name" value="cpPDZ_EcRseP-like"/>
    <property type="match status" value="1"/>
</dbReference>
<keyword evidence="7 11" id="KW-0862">Zinc</keyword>
<dbReference type="PROSITE" id="PS50106">
    <property type="entry name" value="PDZ"/>
    <property type="match status" value="1"/>
</dbReference>
<dbReference type="KEGG" id="hdi:HDIA_1401"/>
<dbReference type="Gene3D" id="2.30.42.10">
    <property type="match status" value="1"/>
</dbReference>
<evidence type="ECO:0000256" key="6">
    <source>
        <dbReference type="ARBA" id="ARBA00022801"/>
    </source>
</evidence>
<dbReference type="GO" id="GO:0006508">
    <property type="term" value="P:proteolysis"/>
    <property type="evidence" value="ECO:0007669"/>
    <property type="project" value="UniProtKB-KW"/>
</dbReference>
<dbReference type="InterPro" id="IPR001478">
    <property type="entry name" value="PDZ"/>
</dbReference>
<dbReference type="SMART" id="SM00228">
    <property type="entry name" value="PDZ"/>
    <property type="match status" value="1"/>
</dbReference>
<evidence type="ECO:0000256" key="11">
    <source>
        <dbReference type="RuleBase" id="RU362031"/>
    </source>
</evidence>
<evidence type="ECO:0000256" key="4">
    <source>
        <dbReference type="ARBA" id="ARBA00022670"/>
    </source>
</evidence>
<evidence type="ECO:0000256" key="8">
    <source>
        <dbReference type="ARBA" id="ARBA00022989"/>
    </source>
</evidence>
<dbReference type="CDD" id="cd06163">
    <property type="entry name" value="S2P-M50_PDZ_RseP-like"/>
    <property type="match status" value="1"/>
</dbReference>
<dbReference type="PANTHER" id="PTHR42837:SF2">
    <property type="entry name" value="MEMBRANE METALLOPROTEASE ARASP2, CHLOROPLASTIC-RELATED"/>
    <property type="match status" value="1"/>
</dbReference>
<evidence type="ECO:0000259" key="12">
    <source>
        <dbReference type="PROSITE" id="PS50106"/>
    </source>
</evidence>
<dbReference type="GO" id="GO:0046872">
    <property type="term" value="F:metal ion binding"/>
    <property type="evidence" value="ECO:0007669"/>
    <property type="project" value="UniProtKB-KW"/>
</dbReference>
<dbReference type="Proteomes" id="UP000223606">
    <property type="component" value="Chromosome 1"/>
</dbReference>
<feature type="transmembrane region" description="Helical" evidence="11">
    <location>
        <begin position="115"/>
        <end position="140"/>
    </location>
</feature>
<dbReference type="RefSeq" id="WP_099555520.1">
    <property type="nucleotide sequence ID" value="NZ_LT960614.1"/>
</dbReference>
<dbReference type="NCBIfam" id="TIGR00054">
    <property type="entry name" value="RIP metalloprotease RseP"/>
    <property type="match status" value="1"/>
</dbReference>
<keyword evidence="4 13" id="KW-0645">Protease</keyword>
<dbReference type="Pfam" id="PF02163">
    <property type="entry name" value="Peptidase_M50"/>
    <property type="match status" value="1"/>
</dbReference>
<organism evidence="13 14">
    <name type="scientific">Hartmannibacter diazotrophicus</name>
    <dbReference type="NCBI Taxonomy" id="1482074"/>
    <lineage>
        <taxon>Bacteria</taxon>
        <taxon>Pseudomonadati</taxon>
        <taxon>Pseudomonadota</taxon>
        <taxon>Alphaproteobacteria</taxon>
        <taxon>Hyphomicrobiales</taxon>
        <taxon>Pleomorphomonadaceae</taxon>
        <taxon>Hartmannibacter</taxon>
    </lineage>
</organism>
<dbReference type="InterPro" id="IPR008915">
    <property type="entry name" value="Peptidase_M50"/>
</dbReference>
<protein>
    <recommendedName>
        <fullName evidence="11">Zinc metalloprotease</fullName>
        <ecNumber evidence="11">3.4.24.-</ecNumber>
    </recommendedName>
</protein>
<evidence type="ECO:0000256" key="9">
    <source>
        <dbReference type="ARBA" id="ARBA00023049"/>
    </source>
</evidence>
<keyword evidence="6 11" id="KW-0378">Hydrolase</keyword>
<dbReference type="OrthoDB" id="9782003at2"/>
<feature type="transmembrane region" description="Helical" evidence="11">
    <location>
        <begin position="348"/>
        <end position="367"/>
    </location>
</feature>
<feature type="domain" description="PDZ" evidence="12">
    <location>
        <begin position="149"/>
        <end position="178"/>
    </location>
</feature>
<feature type="transmembrane region" description="Helical" evidence="11">
    <location>
        <begin position="297"/>
        <end position="319"/>
    </location>
</feature>
<evidence type="ECO:0000256" key="5">
    <source>
        <dbReference type="ARBA" id="ARBA00022692"/>
    </source>
</evidence>
<dbReference type="EMBL" id="LT960614">
    <property type="protein sequence ID" value="SON54942.1"/>
    <property type="molecule type" value="Genomic_DNA"/>
</dbReference>
<dbReference type="InterPro" id="IPR036034">
    <property type="entry name" value="PDZ_sf"/>
</dbReference>
<dbReference type="AlphaFoldDB" id="A0A2C9D3R5"/>
<keyword evidence="11" id="KW-0479">Metal-binding</keyword>
<comment type="cofactor">
    <cofactor evidence="1 11">
        <name>Zn(2+)</name>
        <dbReference type="ChEBI" id="CHEBI:29105"/>
    </cofactor>
</comment>
<sequence length="377" mass="40526">MNVVLGLYNGLIGTIVPFLFVLLVVVFFHELGHFLVARWCGVKVKAFSIGFGPELFGFNDSKGTRWRLAAIPLGGYVKFVDDLNPASAPTGETPVQLAPEDEAGRFQTKSIGRRAAIVAAGPIANFLLAIAIFTVFFMAYGKMVFPPEVGAVMPDSAAAEAGFQPGDQIVSIDGSKIRIFEDIQRVVSTSANETLTFGIERNGRSITLQAAPQWQELDDGFGNKMRIGLLGIKPVEDSAQLERFDLFSAVGEATFRCYDIMSRSLGYIANVVRGIEKPDQLGGPIRVAQISGEVATLGFAALVNLAAVLSVSIGLINLFPIPLLDGGHLMFYALEALRGRPLSERAQGLGFQIGLAIVLAMMLFATWNDIARGINIG</sequence>
<evidence type="ECO:0000256" key="1">
    <source>
        <dbReference type="ARBA" id="ARBA00001947"/>
    </source>
</evidence>
<comment type="similarity">
    <text evidence="3 11">Belongs to the peptidase M50B family.</text>
</comment>
<comment type="subcellular location">
    <subcellularLocation>
        <location evidence="2">Membrane</location>
        <topology evidence="2">Multi-pass membrane protein</topology>
    </subcellularLocation>
</comment>
<evidence type="ECO:0000313" key="13">
    <source>
        <dbReference type="EMBL" id="SON54942.1"/>
    </source>
</evidence>
<evidence type="ECO:0000256" key="7">
    <source>
        <dbReference type="ARBA" id="ARBA00022833"/>
    </source>
</evidence>
<keyword evidence="9 11" id="KW-0482">Metalloprotease</keyword>
<dbReference type="PANTHER" id="PTHR42837">
    <property type="entry name" value="REGULATOR OF SIGMA-E PROTEASE RSEP"/>
    <property type="match status" value="1"/>
</dbReference>
<evidence type="ECO:0000256" key="2">
    <source>
        <dbReference type="ARBA" id="ARBA00004141"/>
    </source>
</evidence>
<keyword evidence="5 11" id="KW-0812">Transmembrane</keyword>
<evidence type="ECO:0000256" key="10">
    <source>
        <dbReference type="ARBA" id="ARBA00023136"/>
    </source>
</evidence>
<keyword evidence="10 11" id="KW-0472">Membrane</keyword>
<reference evidence="14" key="1">
    <citation type="submission" date="2017-09" db="EMBL/GenBank/DDBJ databases">
        <title>Genome sequence of Nannocystis excedens DSM 71.</title>
        <authorList>
            <person name="Blom J."/>
        </authorList>
    </citation>
    <scope>NUCLEOTIDE SEQUENCE [LARGE SCALE GENOMIC DNA]</scope>
    <source>
        <strain evidence="14">type strain: E19</strain>
    </source>
</reference>
<dbReference type="InterPro" id="IPR004387">
    <property type="entry name" value="Pept_M50_Zn"/>
</dbReference>
<dbReference type="EC" id="3.4.24.-" evidence="11"/>
<proteinExistence type="inferred from homology"/>
<dbReference type="SUPFAM" id="SSF50156">
    <property type="entry name" value="PDZ domain-like"/>
    <property type="match status" value="1"/>
</dbReference>
<dbReference type="GO" id="GO:0016020">
    <property type="term" value="C:membrane"/>
    <property type="evidence" value="ECO:0007669"/>
    <property type="project" value="UniProtKB-SubCell"/>
</dbReference>
<feature type="transmembrane region" description="Helical" evidence="11">
    <location>
        <begin position="6"/>
        <end position="28"/>
    </location>
</feature>
<evidence type="ECO:0000313" key="14">
    <source>
        <dbReference type="Proteomes" id="UP000223606"/>
    </source>
</evidence>
<evidence type="ECO:0000256" key="3">
    <source>
        <dbReference type="ARBA" id="ARBA00007931"/>
    </source>
</evidence>
<keyword evidence="8 11" id="KW-1133">Transmembrane helix</keyword>
<accession>A0A2C9D3R5</accession>
<keyword evidence="14" id="KW-1185">Reference proteome</keyword>
<name>A0A2C9D3R5_9HYPH</name>
<dbReference type="InterPro" id="IPR041489">
    <property type="entry name" value="PDZ_6"/>
</dbReference>
<dbReference type="GO" id="GO:0004222">
    <property type="term" value="F:metalloendopeptidase activity"/>
    <property type="evidence" value="ECO:0007669"/>
    <property type="project" value="InterPro"/>
</dbReference>